<dbReference type="EMBL" id="QENY01000013">
    <property type="protein sequence ID" value="PVX53381.1"/>
    <property type="molecule type" value="Genomic_DNA"/>
</dbReference>
<dbReference type="Proteomes" id="UP000245870">
    <property type="component" value="Unassembled WGS sequence"/>
</dbReference>
<name>A0A2U0U6W1_9BACT</name>
<proteinExistence type="predicted"/>
<gene>
    <name evidence="1" type="ORF">C7379_11343</name>
</gene>
<reference evidence="1 2" key="1">
    <citation type="submission" date="2018-05" db="EMBL/GenBank/DDBJ databases">
        <title>Genomic Encyclopedia of Type Strains, Phase IV (KMG-IV): sequencing the most valuable type-strain genomes for metagenomic binning, comparative biology and taxonomic classification.</title>
        <authorList>
            <person name="Goeker M."/>
        </authorList>
    </citation>
    <scope>NUCLEOTIDE SEQUENCE [LARGE SCALE GENOMIC DNA]</scope>
    <source>
        <strain evidence="1 2">DSM 100333</strain>
    </source>
</reference>
<organism evidence="1 2">
    <name type="scientific">Hallella colorans</name>
    <dbReference type="NCBI Taxonomy" id="1703337"/>
    <lineage>
        <taxon>Bacteria</taxon>
        <taxon>Pseudomonadati</taxon>
        <taxon>Bacteroidota</taxon>
        <taxon>Bacteroidia</taxon>
        <taxon>Bacteroidales</taxon>
        <taxon>Prevotellaceae</taxon>
        <taxon>Hallella</taxon>
    </lineage>
</organism>
<sequence>MIYPKNTFFIFILVLLDRGAHSLFLSLGFIHAACKCYS</sequence>
<accession>A0A2U0U6W1</accession>
<evidence type="ECO:0000313" key="2">
    <source>
        <dbReference type="Proteomes" id="UP000245870"/>
    </source>
</evidence>
<protein>
    <submittedName>
        <fullName evidence="1">Uncharacterized protein</fullName>
    </submittedName>
</protein>
<evidence type="ECO:0000313" key="1">
    <source>
        <dbReference type="EMBL" id="PVX53381.1"/>
    </source>
</evidence>
<keyword evidence="2" id="KW-1185">Reference proteome</keyword>
<comment type="caution">
    <text evidence="1">The sequence shown here is derived from an EMBL/GenBank/DDBJ whole genome shotgun (WGS) entry which is preliminary data.</text>
</comment>
<dbReference type="AlphaFoldDB" id="A0A2U0U6W1"/>